<dbReference type="Pfam" id="PF00145">
    <property type="entry name" value="DNA_methylase"/>
    <property type="match status" value="1"/>
</dbReference>
<dbReference type="PANTHER" id="PTHR10629">
    <property type="entry name" value="CYTOSINE-SPECIFIC METHYLTRANSFERASE"/>
    <property type="match status" value="1"/>
</dbReference>
<comment type="catalytic activity">
    <reaction evidence="5 8">
        <text>a 2'-deoxycytidine in DNA + S-adenosyl-L-methionine = a 5-methyl-2'-deoxycytidine in DNA + S-adenosyl-L-homocysteine + H(+)</text>
        <dbReference type="Rhea" id="RHEA:13681"/>
        <dbReference type="Rhea" id="RHEA-COMP:11369"/>
        <dbReference type="Rhea" id="RHEA-COMP:11370"/>
        <dbReference type="ChEBI" id="CHEBI:15378"/>
        <dbReference type="ChEBI" id="CHEBI:57856"/>
        <dbReference type="ChEBI" id="CHEBI:59789"/>
        <dbReference type="ChEBI" id="CHEBI:85452"/>
        <dbReference type="ChEBI" id="CHEBI:85454"/>
        <dbReference type="EC" id="2.1.1.37"/>
    </reaction>
</comment>
<dbReference type="InterPro" id="IPR050390">
    <property type="entry name" value="C5-Methyltransferase"/>
</dbReference>
<dbReference type="PRINTS" id="PR00105">
    <property type="entry name" value="C5METTRFRASE"/>
</dbReference>
<dbReference type="PROSITE" id="PS00094">
    <property type="entry name" value="C5_MTASE_1"/>
    <property type="match status" value="1"/>
</dbReference>
<dbReference type="InterPro" id="IPR001525">
    <property type="entry name" value="C5_MeTfrase"/>
</dbReference>
<gene>
    <name evidence="9" type="ORF">B0H50_1212</name>
</gene>
<protein>
    <recommendedName>
        <fullName evidence="8">Cytosine-specific methyltransferase</fullName>
        <ecNumber evidence="8">2.1.1.37</ecNumber>
    </recommendedName>
</protein>
<dbReference type="EC" id="2.1.1.37" evidence="8"/>
<evidence type="ECO:0000256" key="5">
    <source>
        <dbReference type="ARBA" id="ARBA00047422"/>
    </source>
</evidence>
<keyword evidence="4" id="KW-0680">Restriction system</keyword>
<dbReference type="PANTHER" id="PTHR10629:SF52">
    <property type="entry name" value="DNA (CYTOSINE-5)-METHYLTRANSFERASE 1"/>
    <property type="match status" value="1"/>
</dbReference>
<evidence type="ECO:0000256" key="6">
    <source>
        <dbReference type="PROSITE-ProRule" id="PRU01016"/>
    </source>
</evidence>
<dbReference type="InterPro" id="IPR018117">
    <property type="entry name" value="C5_DNA_meth_AS"/>
</dbReference>
<evidence type="ECO:0000256" key="7">
    <source>
        <dbReference type="RuleBase" id="RU000416"/>
    </source>
</evidence>
<dbReference type="Gene3D" id="3.90.120.10">
    <property type="entry name" value="DNA Methylase, subunit A, domain 2"/>
    <property type="match status" value="1"/>
</dbReference>
<evidence type="ECO:0000256" key="2">
    <source>
        <dbReference type="ARBA" id="ARBA00022679"/>
    </source>
</evidence>
<dbReference type="PROSITE" id="PS00095">
    <property type="entry name" value="C5_MTASE_2"/>
    <property type="match status" value="1"/>
</dbReference>
<evidence type="ECO:0000313" key="9">
    <source>
        <dbReference type="EMBL" id="PWK94470.1"/>
    </source>
</evidence>
<dbReference type="Gene3D" id="3.40.50.150">
    <property type="entry name" value="Vaccinia Virus protein VP39"/>
    <property type="match status" value="1"/>
</dbReference>
<accession>A0ABX5LJX5</accession>
<organism evidence="9 10">
    <name type="scientific">Hallerella porci</name>
    <dbReference type="NCBI Taxonomy" id="1945871"/>
    <lineage>
        <taxon>Bacteria</taxon>
        <taxon>Pseudomonadati</taxon>
        <taxon>Fibrobacterota</taxon>
        <taxon>Fibrobacteria</taxon>
        <taxon>Fibrobacterales</taxon>
        <taxon>Fibrobacteraceae</taxon>
        <taxon>Hallerella</taxon>
    </lineage>
</organism>
<evidence type="ECO:0000256" key="3">
    <source>
        <dbReference type="ARBA" id="ARBA00022691"/>
    </source>
</evidence>
<reference evidence="9 10" key="1">
    <citation type="submission" date="2018-05" db="EMBL/GenBank/DDBJ databases">
        <title>Animal gut microbial communities from fecal samples from Wisconsin, USA.</title>
        <authorList>
            <person name="Neumann A."/>
        </authorList>
    </citation>
    <scope>NUCLEOTIDE SEQUENCE [LARGE SCALE GENOMIC DNA]</scope>
    <source>
        <strain evidence="9 10">UWS4</strain>
    </source>
</reference>
<dbReference type="NCBIfam" id="TIGR00675">
    <property type="entry name" value="dcm"/>
    <property type="match status" value="1"/>
</dbReference>
<evidence type="ECO:0000256" key="4">
    <source>
        <dbReference type="ARBA" id="ARBA00022747"/>
    </source>
</evidence>
<dbReference type="Proteomes" id="UP000245523">
    <property type="component" value="Unassembled WGS sequence"/>
</dbReference>
<evidence type="ECO:0000256" key="1">
    <source>
        <dbReference type="ARBA" id="ARBA00022603"/>
    </source>
</evidence>
<dbReference type="PROSITE" id="PS51679">
    <property type="entry name" value="SAM_MT_C5"/>
    <property type="match status" value="1"/>
</dbReference>
<dbReference type="CDD" id="cd00315">
    <property type="entry name" value="Cyt_C5_DNA_methylase"/>
    <property type="match status" value="1"/>
</dbReference>
<comment type="similarity">
    <text evidence="6 7">Belongs to the class I-like SAM-binding methyltransferase superfamily. C5-methyltransferase family.</text>
</comment>
<dbReference type="InterPro" id="IPR029063">
    <property type="entry name" value="SAM-dependent_MTases_sf"/>
</dbReference>
<keyword evidence="10" id="KW-1185">Reference proteome</keyword>
<dbReference type="EMBL" id="QGHD01000021">
    <property type="protein sequence ID" value="PWK94470.1"/>
    <property type="molecule type" value="Genomic_DNA"/>
</dbReference>
<keyword evidence="1 6" id="KW-0489">Methyltransferase</keyword>
<comment type="caution">
    <text evidence="9">The sequence shown here is derived from an EMBL/GenBank/DDBJ whole genome shotgun (WGS) entry which is preliminary data.</text>
</comment>
<dbReference type="SUPFAM" id="SSF53335">
    <property type="entry name" value="S-adenosyl-L-methionine-dependent methyltransferases"/>
    <property type="match status" value="1"/>
</dbReference>
<name>A0ABX5LJX5_9BACT</name>
<evidence type="ECO:0000313" key="10">
    <source>
        <dbReference type="Proteomes" id="UP000245523"/>
    </source>
</evidence>
<sequence length="383" mass="43458">MTTVTSHHTKISKLQETANVSVISSMNKNLSANSLSLIKTTKDTHKLQKKFSCIELFAGAGGLALGIEKAGFNALGLVEFDKDASDTLKKNRPNWRVIHDDVKNISCLNLQEYFGIKRGELDLLSGGAPCQSFSYAGKRLGLEDARGTLFYHYAKFLEQLQPKMFLFENVKGLLSHDKGRTYKTILEIFETCGYKIQKQVLNAWDYGVAQKRERLITIGIRNDLIEKTHFEFPTPHKYKPVLRDILLDCPKSEGTPYSAYKKKIFEMVPPGGYWRDIPEDIAKEYMKSCWNMEGGRTGILRRLSLDEPSLTVLTSPSQKQTDRCHPLEARPFTIRENARCQSFPDNWKFCGSVGQQYKQVGNAVPVNLAYDIAKKIKETLEEL</sequence>
<evidence type="ECO:0000256" key="8">
    <source>
        <dbReference type="RuleBase" id="RU000417"/>
    </source>
</evidence>
<proteinExistence type="inferred from homology"/>
<dbReference type="InterPro" id="IPR031303">
    <property type="entry name" value="C5_meth_CS"/>
</dbReference>
<keyword evidence="3 6" id="KW-0949">S-adenosyl-L-methionine</keyword>
<keyword evidence="2 6" id="KW-0808">Transferase</keyword>
<feature type="active site" evidence="6">
    <location>
        <position position="130"/>
    </location>
</feature>